<name>A0AAV7VST9_PLEWA</name>
<accession>A0AAV7VST9</accession>
<sequence>MASRRGPQTGQRAPRKPGRFQCSRAAIRLWVVGCWPHPLGAGPGIPPLGSSLTGFCWSAPAERLHAPFTLVLFFIQHPRRGSALKSPRPPLAAMPVAAARTAPTGFSAAATDVANAASLSAPVGASTGRIVAIEGCLELCESLSAGAEDEQFITHEVHQRRCVRISAADKKTSCT</sequence>
<comment type="caution">
    <text evidence="1">The sequence shown here is derived from an EMBL/GenBank/DDBJ whole genome shotgun (WGS) entry which is preliminary data.</text>
</comment>
<keyword evidence="2" id="KW-1185">Reference proteome</keyword>
<reference evidence="1" key="1">
    <citation type="journal article" date="2022" name="bioRxiv">
        <title>Sequencing and chromosome-scale assembly of the giantPleurodeles waltlgenome.</title>
        <authorList>
            <person name="Brown T."/>
            <person name="Elewa A."/>
            <person name="Iarovenko S."/>
            <person name="Subramanian E."/>
            <person name="Araus A.J."/>
            <person name="Petzold A."/>
            <person name="Susuki M."/>
            <person name="Suzuki K.-i.T."/>
            <person name="Hayashi T."/>
            <person name="Toyoda A."/>
            <person name="Oliveira C."/>
            <person name="Osipova E."/>
            <person name="Leigh N.D."/>
            <person name="Simon A."/>
            <person name="Yun M.H."/>
        </authorList>
    </citation>
    <scope>NUCLEOTIDE SEQUENCE</scope>
    <source>
        <strain evidence="1">20211129_DDA</strain>
        <tissue evidence="1">Liver</tissue>
    </source>
</reference>
<organism evidence="1 2">
    <name type="scientific">Pleurodeles waltl</name>
    <name type="common">Iberian ribbed newt</name>
    <dbReference type="NCBI Taxonomy" id="8319"/>
    <lineage>
        <taxon>Eukaryota</taxon>
        <taxon>Metazoa</taxon>
        <taxon>Chordata</taxon>
        <taxon>Craniata</taxon>
        <taxon>Vertebrata</taxon>
        <taxon>Euteleostomi</taxon>
        <taxon>Amphibia</taxon>
        <taxon>Batrachia</taxon>
        <taxon>Caudata</taxon>
        <taxon>Salamandroidea</taxon>
        <taxon>Salamandridae</taxon>
        <taxon>Pleurodelinae</taxon>
        <taxon>Pleurodeles</taxon>
    </lineage>
</organism>
<dbReference type="Proteomes" id="UP001066276">
    <property type="component" value="Chromosome 1_2"/>
</dbReference>
<evidence type="ECO:0000313" key="2">
    <source>
        <dbReference type="Proteomes" id="UP001066276"/>
    </source>
</evidence>
<proteinExistence type="predicted"/>
<evidence type="ECO:0000313" key="1">
    <source>
        <dbReference type="EMBL" id="KAJ1204768.1"/>
    </source>
</evidence>
<gene>
    <name evidence="1" type="ORF">NDU88_000206</name>
</gene>
<protein>
    <submittedName>
        <fullName evidence="1">Uncharacterized protein</fullName>
    </submittedName>
</protein>
<dbReference type="EMBL" id="JANPWB010000002">
    <property type="protein sequence ID" value="KAJ1204768.1"/>
    <property type="molecule type" value="Genomic_DNA"/>
</dbReference>
<dbReference type="AlphaFoldDB" id="A0AAV7VST9"/>